<dbReference type="AlphaFoldDB" id="A0AB34KG08"/>
<evidence type="ECO:0000313" key="2">
    <source>
        <dbReference type="EMBL" id="KAL1583648.1"/>
    </source>
</evidence>
<sequence length="295" mass="33123">MPKASRQRANHASNSIYHSQSKYQAPHPRSRTRASIAGENDSIYARKSSPLEEHLPLSVCTHSSELADVQEEAPLSVSPSPREIGGVVATAEHRGILKAVDQPRRCISDSPSPHPSEASTIFDGSGHDIFAGVAPNARLENFEFELDSVLRIEGDQCQIRWADSIIRDCDLNDRFLHSKPLLEYVSYMESLGSGLSRVVWELSWEPVDILRNYEDVVQRQSQFEFGDLVGEHAGRSLVQWESSLIHENTLEVLRRHPLLHWVQSMSDSPAHGLVEVVWKPMWVPSETLEAYGGRD</sequence>
<comment type="caution">
    <text evidence="2">The sequence shown here is derived from an EMBL/GenBank/DDBJ whole genome shotgun (WGS) entry which is preliminary data.</text>
</comment>
<protein>
    <submittedName>
        <fullName evidence="2">Uncharacterized protein</fullName>
    </submittedName>
</protein>
<proteinExistence type="predicted"/>
<accession>A0AB34KG08</accession>
<keyword evidence="3" id="KW-1185">Reference proteome</keyword>
<feature type="region of interest" description="Disordered" evidence="1">
    <location>
        <begin position="1"/>
        <end position="41"/>
    </location>
</feature>
<reference evidence="2 3" key="1">
    <citation type="journal article" date="2020" name="Microbiol. Resour. Announc.">
        <title>Draft Genome Sequence of a Cladosporium Species Isolated from the Mesophotic Ascidian Didemnum maculosum.</title>
        <authorList>
            <person name="Gioti A."/>
            <person name="Siaperas R."/>
            <person name="Nikolaivits E."/>
            <person name="Le Goff G."/>
            <person name="Ouazzani J."/>
            <person name="Kotoulas G."/>
            <person name="Topakas E."/>
        </authorList>
    </citation>
    <scope>NUCLEOTIDE SEQUENCE [LARGE SCALE GENOMIC DNA]</scope>
    <source>
        <strain evidence="2 3">TM138-S3</strain>
    </source>
</reference>
<dbReference type="Proteomes" id="UP000803884">
    <property type="component" value="Unassembled WGS sequence"/>
</dbReference>
<gene>
    <name evidence="2" type="ORF">WHR41_07779</name>
</gene>
<organism evidence="2 3">
    <name type="scientific">Cladosporium halotolerans</name>
    <dbReference type="NCBI Taxonomy" id="1052096"/>
    <lineage>
        <taxon>Eukaryota</taxon>
        <taxon>Fungi</taxon>
        <taxon>Dikarya</taxon>
        <taxon>Ascomycota</taxon>
        <taxon>Pezizomycotina</taxon>
        <taxon>Dothideomycetes</taxon>
        <taxon>Dothideomycetidae</taxon>
        <taxon>Cladosporiales</taxon>
        <taxon>Cladosporiaceae</taxon>
        <taxon>Cladosporium</taxon>
    </lineage>
</organism>
<evidence type="ECO:0000256" key="1">
    <source>
        <dbReference type="SAM" id="MobiDB-lite"/>
    </source>
</evidence>
<evidence type="ECO:0000313" key="3">
    <source>
        <dbReference type="Proteomes" id="UP000803884"/>
    </source>
</evidence>
<name>A0AB34KG08_9PEZI</name>
<dbReference type="GeneID" id="96009221"/>
<dbReference type="EMBL" id="JAAQHG020000033">
    <property type="protein sequence ID" value="KAL1583648.1"/>
    <property type="molecule type" value="Genomic_DNA"/>
</dbReference>
<feature type="compositionally biased region" description="Polar residues" evidence="1">
    <location>
        <begin position="10"/>
        <end position="23"/>
    </location>
</feature>
<dbReference type="RefSeq" id="XP_069226755.1">
    <property type="nucleotide sequence ID" value="XM_069376383.1"/>
</dbReference>